<accession>A0A6A7AD86</accession>
<name>A0A6A7AD86_9PLEO</name>
<proteinExistence type="predicted"/>
<dbReference type="EMBL" id="MU006218">
    <property type="protein sequence ID" value="KAF2831206.1"/>
    <property type="molecule type" value="Genomic_DNA"/>
</dbReference>
<dbReference type="AlphaFoldDB" id="A0A6A7AD86"/>
<organism evidence="1 2">
    <name type="scientific">Ophiobolus disseminans</name>
    <dbReference type="NCBI Taxonomy" id="1469910"/>
    <lineage>
        <taxon>Eukaryota</taxon>
        <taxon>Fungi</taxon>
        <taxon>Dikarya</taxon>
        <taxon>Ascomycota</taxon>
        <taxon>Pezizomycotina</taxon>
        <taxon>Dothideomycetes</taxon>
        <taxon>Pleosporomycetidae</taxon>
        <taxon>Pleosporales</taxon>
        <taxon>Pleosporineae</taxon>
        <taxon>Phaeosphaeriaceae</taxon>
        <taxon>Ophiobolus</taxon>
    </lineage>
</organism>
<keyword evidence="2" id="KW-1185">Reference proteome</keyword>
<reference evidence="1" key="1">
    <citation type="journal article" date="2020" name="Stud. Mycol.">
        <title>101 Dothideomycetes genomes: a test case for predicting lifestyles and emergence of pathogens.</title>
        <authorList>
            <person name="Haridas S."/>
            <person name="Albert R."/>
            <person name="Binder M."/>
            <person name="Bloem J."/>
            <person name="Labutti K."/>
            <person name="Salamov A."/>
            <person name="Andreopoulos B."/>
            <person name="Baker S."/>
            <person name="Barry K."/>
            <person name="Bills G."/>
            <person name="Bluhm B."/>
            <person name="Cannon C."/>
            <person name="Castanera R."/>
            <person name="Culley D."/>
            <person name="Daum C."/>
            <person name="Ezra D."/>
            <person name="Gonzalez J."/>
            <person name="Henrissat B."/>
            <person name="Kuo A."/>
            <person name="Liang C."/>
            <person name="Lipzen A."/>
            <person name="Lutzoni F."/>
            <person name="Magnuson J."/>
            <person name="Mondo S."/>
            <person name="Nolan M."/>
            <person name="Ohm R."/>
            <person name="Pangilinan J."/>
            <person name="Park H.-J."/>
            <person name="Ramirez L."/>
            <person name="Alfaro M."/>
            <person name="Sun H."/>
            <person name="Tritt A."/>
            <person name="Yoshinaga Y."/>
            <person name="Zwiers L.-H."/>
            <person name="Turgeon B."/>
            <person name="Goodwin S."/>
            <person name="Spatafora J."/>
            <person name="Crous P."/>
            <person name="Grigoriev I."/>
        </authorList>
    </citation>
    <scope>NUCLEOTIDE SEQUENCE</scope>
    <source>
        <strain evidence="1">CBS 113818</strain>
    </source>
</reference>
<protein>
    <submittedName>
        <fullName evidence="1">Uncharacterized protein</fullName>
    </submittedName>
</protein>
<evidence type="ECO:0000313" key="2">
    <source>
        <dbReference type="Proteomes" id="UP000799424"/>
    </source>
</evidence>
<dbReference type="OrthoDB" id="3800114at2759"/>
<dbReference type="Proteomes" id="UP000799424">
    <property type="component" value="Unassembled WGS sequence"/>
</dbReference>
<gene>
    <name evidence="1" type="ORF">CC86DRAFT_401753</name>
</gene>
<evidence type="ECO:0000313" key="1">
    <source>
        <dbReference type="EMBL" id="KAF2831206.1"/>
    </source>
</evidence>
<sequence length="81" mass="8939">MAHNSAKLLAEGSPLGVESYDSLRVSITARNAHASPLLRLPGEVRNIIYGFLLCNGAALEFKALFYVKRPFYVLRSPNSVF</sequence>